<dbReference type="GO" id="GO:0003677">
    <property type="term" value="F:DNA binding"/>
    <property type="evidence" value="ECO:0007669"/>
    <property type="project" value="UniProtKB-UniRule"/>
</dbReference>
<dbReference type="SUPFAM" id="SSF48498">
    <property type="entry name" value="Tetracyclin repressor-like, C-terminal domain"/>
    <property type="match status" value="1"/>
</dbReference>
<name>A0A6L7GJM5_9SPHN</name>
<feature type="DNA-binding region" description="H-T-H motif" evidence="2">
    <location>
        <begin position="42"/>
        <end position="61"/>
    </location>
</feature>
<evidence type="ECO:0000256" key="2">
    <source>
        <dbReference type="PROSITE-ProRule" id="PRU00335"/>
    </source>
</evidence>
<dbReference type="RefSeq" id="WP_160602205.1">
    <property type="nucleotide sequence ID" value="NZ_WTYU01000002.1"/>
</dbReference>
<evidence type="ECO:0000256" key="3">
    <source>
        <dbReference type="SAM" id="MobiDB-lite"/>
    </source>
</evidence>
<gene>
    <name evidence="5" type="ORF">GRI44_13250</name>
</gene>
<proteinExistence type="predicted"/>
<dbReference type="EMBL" id="WTYU01000002">
    <property type="protein sequence ID" value="MXP15716.1"/>
    <property type="molecule type" value="Genomic_DNA"/>
</dbReference>
<feature type="region of interest" description="Disordered" evidence="3">
    <location>
        <begin position="1"/>
        <end position="22"/>
    </location>
</feature>
<reference evidence="5 6" key="1">
    <citation type="submission" date="2019-12" db="EMBL/GenBank/DDBJ databases">
        <title>Genomic-based taxomic classification of the family Erythrobacteraceae.</title>
        <authorList>
            <person name="Xu L."/>
        </authorList>
    </citation>
    <scope>NUCLEOTIDE SEQUENCE [LARGE SCALE GENOMIC DNA]</scope>
    <source>
        <strain evidence="5 6">KCTC 52259</strain>
    </source>
</reference>
<dbReference type="Proteomes" id="UP000473531">
    <property type="component" value="Unassembled WGS sequence"/>
</dbReference>
<comment type="caution">
    <text evidence="5">The sequence shown here is derived from an EMBL/GenBank/DDBJ whole genome shotgun (WGS) entry which is preliminary data.</text>
</comment>
<keyword evidence="6" id="KW-1185">Reference proteome</keyword>
<dbReference type="Gene3D" id="1.10.357.10">
    <property type="entry name" value="Tetracycline Repressor, domain 2"/>
    <property type="match status" value="1"/>
</dbReference>
<evidence type="ECO:0000313" key="6">
    <source>
        <dbReference type="Proteomes" id="UP000473531"/>
    </source>
</evidence>
<dbReference type="PROSITE" id="PS50977">
    <property type="entry name" value="HTH_TETR_2"/>
    <property type="match status" value="1"/>
</dbReference>
<evidence type="ECO:0000256" key="1">
    <source>
        <dbReference type="ARBA" id="ARBA00023125"/>
    </source>
</evidence>
<evidence type="ECO:0000313" key="5">
    <source>
        <dbReference type="EMBL" id="MXP15716.1"/>
    </source>
</evidence>
<protein>
    <recommendedName>
        <fullName evidence="4">HTH tetR-type domain-containing protein</fullName>
    </recommendedName>
</protein>
<feature type="domain" description="HTH tetR-type" evidence="4">
    <location>
        <begin position="19"/>
        <end position="79"/>
    </location>
</feature>
<sequence length="212" mass="23033">MNGSIDPEKLSGRSGGNREARKSTLLSRLRQVLREERGQAPSWRELAKGAGASLSTITHHFGKREDVVAAIMEDDLAGASSELEIMATADEDFTTSIHGAVVHLLDGMRYGGLDALFSSGLREGFSHERIGPLFLTTALEPTLQACEMRLATHVERGQMKEGDLRIAALGLISPIVLSALHQAKLGGHAVRPLDLDEFAKQHAEQFIRAWSV</sequence>
<dbReference type="OrthoDB" id="5512127at2"/>
<dbReference type="InterPro" id="IPR001647">
    <property type="entry name" value="HTH_TetR"/>
</dbReference>
<accession>A0A6L7GJM5</accession>
<dbReference type="InterPro" id="IPR036271">
    <property type="entry name" value="Tet_transcr_reg_TetR-rel_C_sf"/>
</dbReference>
<evidence type="ECO:0000259" key="4">
    <source>
        <dbReference type="PROSITE" id="PS50977"/>
    </source>
</evidence>
<keyword evidence="1 2" id="KW-0238">DNA-binding</keyword>
<dbReference type="InterPro" id="IPR009057">
    <property type="entry name" value="Homeodomain-like_sf"/>
</dbReference>
<dbReference type="AlphaFoldDB" id="A0A6L7GJM5"/>
<dbReference type="SUPFAM" id="SSF46689">
    <property type="entry name" value="Homeodomain-like"/>
    <property type="match status" value="1"/>
</dbReference>
<organism evidence="5 6">
    <name type="scientific">Allopontixanthobacter confluentis</name>
    <dbReference type="NCBI Taxonomy" id="1849021"/>
    <lineage>
        <taxon>Bacteria</taxon>
        <taxon>Pseudomonadati</taxon>
        <taxon>Pseudomonadota</taxon>
        <taxon>Alphaproteobacteria</taxon>
        <taxon>Sphingomonadales</taxon>
        <taxon>Erythrobacteraceae</taxon>
        <taxon>Allopontixanthobacter</taxon>
    </lineage>
</organism>